<comment type="caution">
    <text evidence="1">The sequence shown here is derived from an EMBL/GenBank/DDBJ whole genome shotgun (WGS) entry which is preliminary data.</text>
</comment>
<evidence type="ECO:0000313" key="1">
    <source>
        <dbReference type="EMBL" id="CAG5068813.1"/>
    </source>
</evidence>
<gene>
    <name evidence="1" type="ORF">DYBT9623_01545</name>
</gene>
<keyword evidence="2" id="KW-1185">Reference proteome</keyword>
<evidence type="ECO:0008006" key="3">
    <source>
        <dbReference type="Google" id="ProtNLM"/>
    </source>
</evidence>
<sequence>MNWIAINTEEEVAKISKSGEYAIIYKHSPRCMTSLMAYRQLKTDVSNAAHISLPIYIVDVISNRRESMAVAETFQVQHQSPQILIVKDGQCLYDASHENVSLQDTLKYVS</sequence>
<organism evidence="1 2">
    <name type="scientific">Dyadobacter linearis</name>
    <dbReference type="NCBI Taxonomy" id="2823330"/>
    <lineage>
        <taxon>Bacteria</taxon>
        <taxon>Pseudomonadati</taxon>
        <taxon>Bacteroidota</taxon>
        <taxon>Cytophagia</taxon>
        <taxon>Cytophagales</taxon>
        <taxon>Spirosomataceae</taxon>
        <taxon>Dyadobacter</taxon>
    </lineage>
</organism>
<dbReference type="NCBIfam" id="TIGR04019">
    <property type="entry name" value="B_thiol_YtxJ"/>
    <property type="match status" value="1"/>
</dbReference>
<evidence type="ECO:0000313" key="2">
    <source>
        <dbReference type="Proteomes" id="UP000679725"/>
    </source>
</evidence>
<dbReference type="InterPro" id="IPR022551">
    <property type="entry name" value="BrxC"/>
</dbReference>
<dbReference type="Proteomes" id="UP000679725">
    <property type="component" value="Unassembled WGS sequence"/>
</dbReference>
<reference evidence="1 2" key="1">
    <citation type="submission" date="2021-04" db="EMBL/GenBank/DDBJ databases">
        <authorList>
            <person name="Rodrigo-Torres L."/>
            <person name="Arahal R. D."/>
            <person name="Lucena T."/>
        </authorList>
    </citation>
    <scope>NUCLEOTIDE SEQUENCE [LARGE SCALE GENOMIC DNA]</scope>
    <source>
        <strain evidence="1 2">CECT 9623</strain>
    </source>
</reference>
<accession>A0ABN7R6K6</accession>
<dbReference type="InterPro" id="IPR036249">
    <property type="entry name" value="Thioredoxin-like_sf"/>
</dbReference>
<dbReference type="RefSeq" id="WP_215232940.1">
    <property type="nucleotide sequence ID" value="NZ_CAJRAU010000002.1"/>
</dbReference>
<dbReference type="Pfam" id="PF11009">
    <property type="entry name" value="BrxC"/>
    <property type="match status" value="1"/>
</dbReference>
<dbReference type="SUPFAM" id="SSF52833">
    <property type="entry name" value="Thioredoxin-like"/>
    <property type="match status" value="1"/>
</dbReference>
<dbReference type="EMBL" id="CAJRAU010000002">
    <property type="protein sequence ID" value="CAG5068813.1"/>
    <property type="molecule type" value="Genomic_DNA"/>
</dbReference>
<dbReference type="Gene3D" id="3.40.30.10">
    <property type="entry name" value="Glutaredoxin"/>
    <property type="match status" value="1"/>
</dbReference>
<protein>
    <recommendedName>
        <fullName evidence="3">Bacillithiol system redox-active protein YtxJ</fullName>
    </recommendedName>
</protein>
<name>A0ABN7R6K6_9BACT</name>
<proteinExistence type="predicted"/>